<dbReference type="GO" id="GO:0072344">
    <property type="term" value="P:rescue of stalled ribosome"/>
    <property type="evidence" value="ECO:0007669"/>
    <property type="project" value="UniProtKB-UniRule"/>
</dbReference>
<dbReference type="Pfam" id="PF22999">
    <property type="entry name" value="LTN1_E3_ligase_6th"/>
    <property type="match status" value="1"/>
</dbReference>
<comment type="caution">
    <text evidence="5">The sequence shown here is derived from an EMBL/GenBank/DDBJ whole genome shotgun (WGS) entry which is preliminary data.</text>
</comment>
<dbReference type="InterPro" id="IPR054476">
    <property type="entry name" value="Ltn1_N"/>
</dbReference>
<evidence type="ECO:0000313" key="6">
    <source>
        <dbReference type="Proteomes" id="UP000750711"/>
    </source>
</evidence>
<gene>
    <name evidence="5" type="ORF">GP486_003863</name>
</gene>
<evidence type="ECO:0000259" key="3">
    <source>
        <dbReference type="Pfam" id="PF22999"/>
    </source>
</evidence>
<comment type="subunit">
    <text evidence="1">Component of the ribosome quality control complex (RQC).</text>
</comment>
<comment type="function">
    <text evidence="1">E3 ubiquitin-protein ligase. Component of the ribosome quality control complex (RQC), a ribosome-associated complex that mediates ubiquitination and extraction of incompletely synthesized nascent chains for proteasomal degradation.</text>
</comment>
<name>A0A9P8LC48_9PEZI</name>
<dbReference type="InterPro" id="IPR039795">
    <property type="entry name" value="LTN1/Rkr1"/>
</dbReference>
<keyword evidence="1" id="KW-0833">Ubl conjugation pathway</keyword>
<dbReference type="Proteomes" id="UP000750711">
    <property type="component" value="Unassembled WGS sequence"/>
</dbReference>
<keyword evidence="1" id="KW-0479">Metal-binding</keyword>
<comment type="pathway">
    <text evidence="1">Protein modification; protein ubiquitination.</text>
</comment>
<comment type="catalytic activity">
    <reaction evidence="1">
        <text>S-ubiquitinyl-[E2 ubiquitin-conjugating enzyme]-L-cysteine + [acceptor protein]-L-lysine = [E2 ubiquitin-conjugating enzyme]-L-cysteine + N(6)-ubiquitinyl-[acceptor protein]-L-lysine.</text>
        <dbReference type="EC" id="2.3.2.27"/>
    </reaction>
</comment>
<dbReference type="GO" id="GO:0043023">
    <property type="term" value="F:ribosomal large subunit binding"/>
    <property type="evidence" value="ECO:0007669"/>
    <property type="project" value="TreeGrafter"/>
</dbReference>
<dbReference type="PANTHER" id="PTHR12389">
    <property type="entry name" value="ZINC FINGER PROTEIN 294"/>
    <property type="match status" value="1"/>
</dbReference>
<feature type="domain" description="E3 ubiquitin-protein ligase listerin HEAT repeat region" evidence="3">
    <location>
        <begin position="1223"/>
        <end position="1434"/>
    </location>
</feature>
<dbReference type="Pfam" id="PF23009">
    <property type="entry name" value="UBC_like"/>
    <property type="match status" value="1"/>
</dbReference>
<sequence length="1573" mass="174186">MSKRQYKPQASASRAASNIYGASFGGFNSSSGLGATTSSLSFVFEPPDLSAVSEPNVVVAFKNLLKKDSTTKAKALEDLLGYISSLSATNGGVEDGVLEAWIKLYPRTSVDSARRVRQLAHVLQGQISVSSGRRMAKHMSKIAGAWLAGMWDNDRLVSRAAHDSIKDVFGTEKKRHDLLIIYGRPILEYTQNAVLRETVQSLSDERVVSPDNAKEKYARVVSTSICVTTHMLSSLTSNLNEISVSFLPKALAIDQSGSAWDYIMTLSALTTAFPTIWTDSYTGKKPPSRYLRLFLKRGSRGGPPEFWDNVSSIFRTIFPSVLSREGVPSVIELLGAYREGITSSQEPKSNSKSAWTNYFAIAAGLLALLTETKDRKTLLYQSLFPLFEEYLRHAGAKAQSSISTQDPGVLATGFRQLAQQGPRDVQELLELEWRRLADLLVEDIKTSLPEQSNDFEKSQNSLKQELKRWFSMQGILLGESGIGSFDIGVCAETTVRILNAATEILKSRNGEAYGAATAISAVLQNPRQLLNNDMVKEVISTFVKSDLPSLVLSPSSPTLISVLYSYAIYSDQESLDFQEAWTATVQTILLAPEESAKLNAIKNLLRCVPKDFDGLKPNPDLDAYILRTAGLALGGKEDGWEIVNEALRISGRAVSGWVVDHLLSDLASSLTVNDKAAFALQGVDSIARSNKDQLKNLLQTKKGSEILSNIVFLTELSNEELAYRAESTNTSIRALLSDGNASQSLVGIVKNGLLEASPSSISIRSLVSRAQRLLGESPPESSRQLADLLLPHSSQWELALQPFLEIAPKTSMAITDPLASCVFMVERTGITDPSPITRLPRDSNGYSIAIRIASYTVNLLKDSDVFALLDQSKQAATFKGIVLAMQLANDNLGLAGANNLWNQYSPDIEEDMLEFVSDAHSIVVKMLRGGINGVSLQPNAQEGFWMSPDLKAYSAEAFYMARASSTVYSELVELHGFLPNNASIWMEALTEYRKNNDIFSASALVSGISQSMALSREFEHLRDRLISDLSGHDIKKDLDKGLRDLILLNAVLADIDETATPLPRRRLVVFIKHITTWTEINPLESITAISERLTAVTTEVAKIFVSLLPQIKDLHDSFWVWIIEFLEKVWLRICSPEPSRSARDPVLEDDLPAIHATLKLYAMLDSVRAVNVELEKEWSSRSSTLVKYLFHLLKLSPSVPDDFHQPLKVVNNLLSRQIVKLPPDRITEPSELYSLLSAESPAVQQSAFEILHRYIPSVQENISLNVALDGTTAKLPEELLSLTLGAPTLDDLDDLDFERSKYLLLRGYLLSWSLVFDHFSNASHKVRSHYSDGLKQGDYLSSFLDFTFNFLGRGGKSIDASRFNIASYDPDAEDSAKRDISWLILNLYFRILVLVPAQARNCWFDCSRAVRPEVEKFTEKFISPLVIEDALRRVSEWVGYKTTTEEKKLQVKVLKREVTAEYGVDDQTLRVRIEFPSAYPLQQVAVSGTNSVGIENKKWDAWLNSAKGEITFSGNSHAPVGYLCFMAFCGIRQVRRIRLNGTMRGGAGGSDSSSSRSRCKAHYPWESIGLRLE</sequence>
<protein>
    <recommendedName>
        <fullName evidence="1">E3 ubiquitin-protein ligase listerin</fullName>
        <ecNumber evidence="1">2.3.2.27</ecNumber>
    </recommendedName>
    <alternativeName>
        <fullName evidence="1">RING-type E3 ubiquitin transferase listerin</fullName>
    </alternativeName>
</protein>
<evidence type="ECO:0000259" key="2">
    <source>
        <dbReference type="Pfam" id="PF22958"/>
    </source>
</evidence>
<feature type="domain" description="E3 ubiquitin-protein ligase listerin N-terminal" evidence="2">
    <location>
        <begin position="53"/>
        <end position="237"/>
    </location>
</feature>
<feature type="domain" description="E3 ubiquitin-protein ligase listerin ubiquitin conjugating" evidence="4">
    <location>
        <begin position="1451"/>
        <end position="1504"/>
    </location>
</feature>
<dbReference type="EC" id="2.3.2.27" evidence="1"/>
<dbReference type="GO" id="GO:0061630">
    <property type="term" value="F:ubiquitin protein ligase activity"/>
    <property type="evidence" value="ECO:0007669"/>
    <property type="project" value="UniProtKB-UniRule"/>
</dbReference>
<comment type="similarity">
    <text evidence="1">Belongs to the LTN1 family.</text>
</comment>
<dbReference type="GO" id="GO:0008270">
    <property type="term" value="F:zinc ion binding"/>
    <property type="evidence" value="ECO:0007669"/>
    <property type="project" value="UniProtKB-KW"/>
</dbReference>
<dbReference type="GO" id="GO:1990116">
    <property type="term" value="P:ribosome-associated ubiquitin-dependent protein catabolic process"/>
    <property type="evidence" value="ECO:0007669"/>
    <property type="project" value="UniProtKB-UniRule"/>
</dbReference>
<dbReference type="GO" id="GO:0005829">
    <property type="term" value="C:cytosol"/>
    <property type="evidence" value="ECO:0007669"/>
    <property type="project" value="UniProtKB-UniRule"/>
</dbReference>
<proteinExistence type="inferred from homology"/>
<dbReference type="PANTHER" id="PTHR12389:SF0">
    <property type="entry name" value="E3 UBIQUITIN-PROTEIN LIGASE LISTERIN"/>
    <property type="match status" value="1"/>
</dbReference>
<dbReference type="GO" id="GO:1990112">
    <property type="term" value="C:RQC complex"/>
    <property type="evidence" value="ECO:0007669"/>
    <property type="project" value="UniProtKB-UniRule"/>
</dbReference>
<evidence type="ECO:0000313" key="5">
    <source>
        <dbReference type="EMBL" id="KAH0559624.1"/>
    </source>
</evidence>
<organism evidence="5 6">
    <name type="scientific">Trichoglossum hirsutum</name>
    <dbReference type="NCBI Taxonomy" id="265104"/>
    <lineage>
        <taxon>Eukaryota</taxon>
        <taxon>Fungi</taxon>
        <taxon>Dikarya</taxon>
        <taxon>Ascomycota</taxon>
        <taxon>Pezizomycotina</taxon>
        <taxon>Geoglossomycetes</taxon>
        <taxon>Geoglossales</taxon>
        <taxon>Geoglossaceae</taxon>
        <taxon>Trichoglossum</taxon>
    </lineage>
</organism>
<reference evidence="5" key="1">
    <citation type="submission" date="2021-03" db="EMBL/GenBank/DDBJ databases">
        <title>Comparative genomics and phylogenomic investigation of the class Geoglossomycetes provide insights into ecological specialization and systematics.</title>
        <authorList>
            <person name="Melie T."/>
            <person name="Pirro S."/>
            <person name="Miller A.N."/>
            <person name="Quandt A."/>
        </authorList>
    </citation>
    <scope>NUCLEOTIDE SEQUENCE</scope>
    <source>
        <strain evidence="5">CAQ_001_2017</strain>
    </source>
</reference>
<dbReference type="EMBL" id="JAGHQM010000555">
    <property type="protein sequence ID" value="KAH0559624.1"/>
    <property type="molecule type" value="Genomic_DNA"/>
</dbReference>
<dbReference type="InterPro" id="IPR054478">
    <property type="entry name" value="LTN1_UBC"/>
</dbReference>
<keyword evidence="1" id="KW-0863">Zinc-finger</keyword>
<evidence type="ECO:0000259" key="4">
    <source>
        <dbReference type="Pfam" id="PF23009"/>
    </source>
</evidence>
<keyword evidence="6" id="KW-1185">Reference proteome</keyword>
<keyword evidence="1" id="KW-0808">Transferase</keyword>
<keyword evidence="1" id="KW-0862">Zinc</keyword>
<accession>A0A9P8LC48</accession>
<evidence type="ECO:0000256" key="1">
    <source>
        <dbReference type="RuleBase" id="RU367090"/>
    </source>
</evidence>
<dbReference type="InterPro" id="IPR054477">
    <property type="entry name" value="LTN1_E3_ligase_6th"/>
</dbReference>
<dbReference type="Pfam" id="PF22958">
    <property type="entry name" value="Ltn1_1st"/>
    <property type="match status" value="1"/>
</dbReference>